<protein>
    <submittedName>
        <fullName evidence="1">Uncharacterized protein</fullName>
    </submittedName>
</protein>
<organism evidence="1 2">
    <name type="scientific">Euplotes crassus</name>
    <dbReference type="NCBI Taxonomy" id="5936"/>
    <lineage>
        <taxon>Eukaryota</taxon>
        <taxon>Sar</taxon>
        <taxon>Alveolata</taxon>
        <taxon>Ciliophora</taxon>
        <taxon>Intramacronucleata</taxon>
        <taxon>Spirotrichea</taxon>
        <taxon>Hypotrichia</taxon>
        <taxon>Euplotida</taxon>
        <taxon>Euplotidae</taxon>
        <taxon>Moneuplotes</taxon>
    </lineage>
</organism>
<name>A0AAD1XM11_EUPCR</name>
<comment type="caution">
    <text evidence="1">The sequence shown here is derived from an EMBL/GenBank/DDBJ whole genome shotgun (WGS) entry which is preliminary data.</text>
</comment>
<dbReference type="EMBL" id="CAMPGE010016471">
    <property type="protein sequence ID" value="CAI2375025.1"/>
    <property type="molecule type" value="Genomic_DNA"/>
</dbReference>
<evidence type="ECO:0000313" key="2">
    <source>
        <dbReference type="Proteomes" id="UP001295684"/>
    </source>
</evidence>
<dbReference type="AlphaFoldDB" id="A0AAD1XM11"/>
<dbReference type="Proteomes" id="UP001295684">
    <property type="component" value="Unassembled WGS sequence"/>
</dbReference>
<evidence type="ECO:0000313" key="1">
    <source>
        <dbReference type="EMBL" id="CAI2375025.1"/>
    </source>
</evidence>
<sequence length="223" mass="25977">MIVFSYFTFPNMEADMFQSICDSVDVRLDRISSDCVKSIGKMIKASTEGSCNSIKLLHVSDSKSMNKPYRCPEFSNSLHSIRKRVLCNLFSRCTGKVNINKFIFNSKNFDRVIRLCYASEGIRFRDCSIYCDKLPFKLDEKLNIQVIRFEICEFTDSRKVQMSSMLHALINYLVEGQESLKIDFRVTKIYKKCFYRSIPGWSLKSSKPWTYSLKRNPNRSFSG</sequence>
<keyword evidence="2" id="KW-1185">Reference proteome</keyword>
<accession>A0AAD1XM11</accession>
<proteinExistence type="predicted"/>
<reference evidence="1" key="1">
    <citation type="submission" date="2023-07" db="EMBL/GenBank/DDBJ databases">
        <authorList>
            <consortium name="AG Swart"/>
            <person name="Singh M."/>
            <person name="Singh A."/>
            <person name="Seah K."/>
            <person name="Emmerich C."/>
        </authorList>
    </citation>
    <scope>NUCLEOTIDE SEQUENCE</scope>
    <source>
        <strain evidence="1">DP1</strain>
    </source>
</reference>
<gene>
    <name evidence="1" type="ORF">ECRASSUSDP1_LOCUS16385</name>
</gene>